<keyword evidence="3" id="KW-0028">Amino-acid biosynthesis</keyword>
<organism evidence="5 6">
    <name type="scientific">Hydrogeniiclostridium mannosilyticum</name>
    <dbReference type="NCBI Taxonomy" id="2764322"/>
    <lineage>
        <taxon>Bacteria</taxon>
        <taxon>Bacillati</taxon>
        <taxon>Bacillota</taxon>
        <taxon>Clostridia</taxon>
        <taxon>Eubacteriales</taxon>
        <taxon>Acutalibacteraceae</taxon>
        <taxon>Hydrogeniiclostridium</taxon>
    </lineage>
</organism>
<protein>
    <recommendedName>
        <fullName evidence="3">Shikimate dehydrogenase (NADP(+))</fullName>
        <shortName evidence="3">SDH</shortName>
        <ecNumber evidence="3">1.1.1.25</ecNumber>
    </recommendedName>
</protein>
<feature type="binding site" evidence="3">
    <location>
        <position position="257"/>
    </location>
    <ligand>
        <name>NADP(+)</name>
        <dbReference type="ChEBI" id="CHEBI:58349"/>
    </ligand>
</feature>
<dbReference type="InterPro" id="IPR046346">
    <property type="entry name" value="Aminoacid_DH-like_N_sf"/>
</dbReference>
<evidence type="ECO:0000256" key="3">
    <source>
        <dbReference type="HAMAP-Rule" id="MF_00222"/>
    </source>
</evidence>
<feature type="binding site" evidence="3">
    <location>
        <begin position="16"/>
        <end position="18"/>
    </location>
    <ligand>
        <name>shikimate</name>
        <dbReference type="ChEBI" id="CHEBI:36208"/>
    </ligand>
</feature>
<dbReference type="GO" id="GO:0009423">
    <property type="term" value="P:chorismate biosynthetic process"/>
    <property type="evidence" value="ECO:0007669"/>
    <property type="project" value="UniProtKB-UniRule"/>
</dbReference>
<dbReference type="InterPro" id="IPR022893">
    <property type="entry name" value="Shikimate_DH_fam"/>
</dbReference>
<feature type="domain" description="Shikimate dehydrogenase substrate binding N-terminal" evidence="4">
    <location>
        <begin position="8"/>
        <end position="88"/>
    </location>
</feature>
<dbReference type="PANTHER" id="PTHR21089">
    <property type="entry name" value="SHIKIMATE DEHYDROGENASE"/>
    <property type="match status" value="1"/>
</dbReference>
<dbReference type="UniPathway" id="UPA00053">
    <property type="reaction ID" value="UER00087"/>
</dbReference>
<dbReference type="EC" id="1.1.1.25" evidence="3"/>
<feature type="binding site" evidence="3">
    <location>
        <position position="101"/>
    </location>
    <ligand>
        <name>shikimate</name>
        <dbReference type="ChEBI" id="CHEBI:36208"/>
    </ligand>
</feature>
<dbReference type="CDD" id="cd01065">
    <property type="entry name" value="NAD_bind_Shikimate_DH"/>
    <property type="match status" value="1"/>
</dbReference>
<dbReference type="SUPFAM" id="SSF53223">
    <property type="entry name" value="Aminoacid dehydrogenase-like, N-terminal domain"/>
    <property type="match status" value="1"/>
</dbReference>
<name>A0A328UFN4_9FIRM</name>
<dbReference type="GO" id="GO:0019632">
    <property type="term" value="P:shikimate metabolic process"/>
    <property type="evidence" value="ECO:0007669"/>
    <property type="project" value="TreeGrafter"/>
</dbReference>
<dbReference type="Pfam" id="PF08501">
    <property type="entry name" value="Shikimate_dh_N"/>
    <property type="match status" value="1"/>
</dbReference>
<dbReference type="PANTHER" id="PTHR21089:SF1">
    <property type="entry name" value="BIFUNCTIONAL 3-DEHYDROQUINATE DEHYDRATASE_SHIKIMATE DEHYDROGENASE, CHLOROPLASTIC"/>
    <property type="match status" value="1"/>
</dbReference>
<dbReference type="GO" id="GO:0008652">
    <property type="term" value="P:amino acid biosynthetic process"/>
    <property type="evidence" value="ECO:0007669"/>
    <property type="project" value="UniProtKB-KW"/>
</dbReference>
<comment type="function">
    <text evidence="3">Involved in the biosynthesis of the chorismate, which leads to the biosynthesis of aromatic amino acids. Catalyzes the reversible NADPH linked reduction of 3-dehydroshikimate (DHSA) to yield shikimate (SA).</text>
</comment>
<dbReference type="RefSeq" id="WP_112333393.1">
    <property type="nucleotide sequence ID" value="NZ_QLYR01000010.1"/>
</dbReference>
<keyword evidence="6" id="KW-1185">Reference proteome</keyword>
<feature type="active site" description="Proton acceptor" evidence="3">
    <location>
        <position position="65"/>
    </location>
</feature>
<dbReference type="GO" id="GO:0004764">
    <property type="term" value="F:shikimate 3-dehydrogenase (NADP+) activity"/>
    <property type="evidence" value="ECO:0007669"/>
    <property type="project" value="UniProtKB-UniRule"/>
</dbReference>
<dbReference type="Gene3D" id="3.40.50.720">
    <property type="entry name" value="NAD(P)-binding Rossmann-like Domain"/>
    <property type="match status" value="1"/>
</dbReference>
<evidence type="ECO:0000259" key="4">
    <source>
        <dbReference type="Pfam" id="PF08501"/>
    </source>
</evidence>
<evidence type="ECO:0000313" key="6">
    <source>
        <dbReference type="Proteomes" id="UP000249377"/>
    </source>
</evidence>
<keyword evidence="3" id="KW-0560">Oxidoreductase</keyword>
<comment type="subunit">
    <text evidence="3">Homodimer.</text>
</comment>
<evidence type="ECO:0000256" key="1">
    <source>
        <dbReference type="ARBA" id="ARBA00004871"/>
    </source>
</evidence>
<proteinExistence type="inferred from homology"/>
<dbReference type="SUPFAM" id="SSF51735">
    <property type="entry name" value="NAD(P)-binding Rossmann-fold domains"/>
    <property type="match status" value="1"/>
</dbReference>
<dbReference type="Gene3D" id="3.40.50.10860">
    <property type="entry name" value="Leucine Dehydrogenase, chain A, domain 1"/>
    <property type="match status" value="1"/>
</dbReference>
<dbReference type="InterPro" id="IPR013708">
    <property type="entry name" value="Shikimate_DH-bd_N"/>
</dbReference>
<accession>A0A328UFN4</accession>
<comment type="pathway">
    <text evidence="1 3">Metabolic intermediate biosynthesis; chorismate biosynthesis; chorismate from D-erythrose 4-phosphate and phosphoenolpyruvate: step 4/7.</text>
</comment>
<feature type="binding site" evidence="3">
    <location>
        <position position="86"/>
    </location>
    <ligand>
        <name>shikimate</name>
        <dbReference type="ChEBI" id="CHEBI:36208"/>
    </ligand>
</feature>
<comment type="catalytic activity">
    <reaction evidence="3">
        <text>shikimate + NADP(+) = 3-dehydroshikimate + NADPH + H(+)</text>
        <dbReference type="Rhea" id="RHEA:17737"/>
        <dbReference type="ChEBI" id="CHEBI:15378"/>
        <dbReference type="ChEBI" id="CHEBI:16630"/>
        <dbReference type="ChEBI" id="CHEBI:36208"/>
        <dbReference type="ChEBI" id="CHEBI:57783"/>
        <dbReference type="ChEBI" id="CHEBI:58349"/>
        <dbReference type="EC" id="1.1.1.25"/>
    </reaction>
</comment>
<sequence>MTNRKFAVIGHPIEHSMSPFLNERLFDLYGAPAAYETMDIAPGALAGALPKLRLLDGFNVTIPHKQAIIPLLDVLDAKAAFFGSVNTVKKENGRLVGYTTDGAGFRYALEHAGVALAGHIMVLGCGGVSRVMAYEAATVCAEPDITLVTRENSLWKAEALRDDLEKDLRIRGKKGRLKITTFDRLEQGRWAANGLREDGYDLLVNGTSAGMYPRSDDTPVSETVVRHCKAVFDAVYNPHNTRLLQIAGQYGIPAVHGMDMLVGQAAASHKIWDGASYEDGALVQLGKDALARMEQLFGQKNGASQ</sequence>
<evidence type="ECO:0000313" key="5">
    <source>
        <dbReference type="EMBL" id="RAQ22652.1"/>
    </source>
</evidence>
<dbReference type="Proteomes" id="UP000249377">
    <property type="component" value="Unassembled WGS sequence"/>
</dbReference>
<feature type="binding site" evidence="3">
    <location>
        <position position="264"/>
    </location>
    <ligand>
        <name>shikimate</name>
        <dbReference type="ChEBI" id="CHEBI:36208"/>
    </ligand>
</feature>
<evidence type="ECO:0000256" key="2">
    <source>
        <dbReference type="ARBA" id="ARBA00023141"/>
    </source>
</evidence>
<comment type="caution">
    <text evidence="3">Lacks conserved residue(s) required for the propagation of feature annotation.</text>
</comment>
<reference evidence="5 6" key="1">
    <citation type="submission" date="2018-06" db="EMBL/GenBank/DDBJ databases">
        <title>Noncontiguous genome sequence of Ruminococcaceae bacterium ASD2818.</title>
        <authorList>
            <person name="Chaplin A.V."/>
            <person name="Sokolova S.R."/>
            <person name="Kochetkova T.O."/>
            <person name="Goltsov A.Y."/>
            <person name="Trofimov D.Y."/>
            <person name="Efimov B.A."/>
        </authorList>
    </citation>
    <scope>NUCLEOTIDE SEQUENCE [LARGE SCALE GENOMIC DNA]</scope>
    <source>
        <strain evidence="5 6">ASD2818</strain>
    </source>
</reference>
<keyword evidence="3" id="KW-0521">NADP</keyword>
<dbReference type="GO" id="GO:0009073">
    <property type="term" value="P:aromatic amino acid family biosynthetic process"/>
    <property type="evidence" value="ECO:0007669"/>
    <property type="project" value="UniProtKB-KW"/>
</dbReference>
<keyword evidence="2 3" id="KW-0057">Aromatic amino acid biosynthesis</keyword>
<feature type="binding site" evidence="3">
    <location>
        <position position="234"/>
    </location>
    <ligand>
        <name>NADP(+)</name>
        <dbReference type="ChEBI" id="CHEBI:58349"/>
    </ligand>
</feature>
<dbReference type="InterPro" id="IPR036291">
    <property type="entry name" value="NAD(P)-bd_dom_sf"/>
</dbReference>
<feature type="binding site" evidence="3">
    <location>
        <position position="236"/>
    </location>
    <ligand>
        <name>shikimate</name>
        <dbReference type="ChEBI" id="CHEBI:36208"/>
    </ligand>
</feature>
<dbReference type="EMBL" id="QLYR01000010">
    <property type="protein sequence ID" value="RAQ22652.1"/>
    <property type="molecule type" value="Genomic_DNA"/>
</dbReference>
<dbReference type="AlphaFoldDB" id="A0A328UFN4"/>
<comment type="similarity">
    <text evidence="3">Belongs to the shikimate dehydrogenase family.</text>
</comment>
<feature type="binding site" evidence="3">
    <location>
        <position position="61"/>
    </location>
    <ligand>
        <name>shikimate</name>
        <dbReference type="ChEBI" id="CHEBI:36208"/>
    </ligand>
</feature>
<comment type="caution">
    <text evidence="5">The sequence shown here is derived from an EMBL/GenBank/DDBJ whole genome shotgun (WGS) entry which is preliminary data.</text>
</comment>
<gene>
    <name evidence="3" type="primary">aroE</name>
    <name evidence="5" type="ORF">DPQ25_11865</name>
</gene>
<dbReference type="HAMAP" id="MF_00222">
    <property type="entry name" value="Shikimate_DH_AroE"/>
    <property type="match status" value="1"/>
</dbReference>